<reference evidence="6" key="1">
    <citation type="submission" date="2016-06" db="EMBL/GenBank/DDBJ databases">
        <authorList>
            <person name="Hehemann J.-H."/>
            <person name="Arevalo P."/>
            <person name="Datta M.S."/>
            <person name="Polz M.F."/>
        </authorList>
    </citation>
    <scope>NUCLEOTIDE SEQUENCE [LARGE SCALE GENOMIC DNA]</scope>
    <source>
        <strain evidence="6">9CSC122</strain>
    </source>
</reference>
<accession>A0A1B9QX31</accession>
<evidence type="ECO:0000256" key="2">
    <source>
        <dbReference type="ARBA" id="ARBA00022723"/>
    </source>
</evidence>
<name>A0A1B9QX31_9VIBR</name>
<evidence type="ECO:0000313" key="5">
    <source>
        <dbReference type="EMBL" id="OCH74429.1"/>
    </source>
</evidence>
<feature type="domain" description="Metalloenzyme" evidence="4">
    <location>
        <begin position="3"/>
        <end position="418"/>
    </location>
</feature>
<gene>
    <name evidence="5" type="ORF">A6E14_12815</name>
</gene>
<dbReference type="GO" id="GO:0009117">
    <property type="term" value="P:nucleotide metabolic process"/>
    <property type="evidence" value="ECO:0007669"/>
    <property type="project" value="InterPro"/>
</dbReference>
<proteinExistence type="inferred from homology"/>
<dbReference type="GO" id="GO:0008973">
    <property type="term" value="F:phosphopentomutase activity"/>
    <property type="evidence" value="ECO:0007669"/>
    <property type="project" value="InterPro"/>
</dbReference>
<dbReference type="SUPFAM" id="SSF53649">
    <property type="entry name" value="Alkaline phosphatase-like"/>
    <property type="match status" value="1"/>
</dbReference>
<dbReference type="EMBL" id="MAJZ01000654">
    <property type="protein sequence ID" value="OCH74429.1"/>
    <property type="molecule type" value="Genomic_DNA"/>
</dbReference>
<sequence>MPRFIIVVLDGFGVGEMPDVALVRPQDCGSNTASKLLAHFPLKRLPVLEKLGLQNVVDNPASIMLANPLANAGRSNLAHQGGDTFMGHQEIMGTLPKPPLEQAFQVALPDIEAALLNHGYKAVRHTQQRLSVLVVEEGIVIGDNLEADLGQVYNLTCNFNIVPFNKLLEIAAVVRGANPVSRNIAFGGNISDETNGILNTDLPFVEHSNEEKYAAMERVFNAIEIKNDVDGKPTYIGVNSPDSGAYDEGFQVAHLGYGVDAKTQVPWQLHNQGVHTWLYGKVADIVQNPHGTSYTSVVDTNEVFRLLNLDLSTESHGFFCANIQETDLAGHQQDPKQYWKILEKADRGLSRVMEQMTDQDVLVVMADHGNDPFIGHTKHTREQVPLLAYKKGQQALNLGVRATMSDIGATVSAYFGADLPENGTPIIPLVHTPQT</sequence>
<dbReference type="AlphaFoldDB" id="A0A1B9QX31"/>
<dbReference type="NCBIfam" id="NF009049">
    <property type="entry name" value="PRK12383.1"/>
    <property type="match status" value="1"/>
</dbReference>
<keyword evidence="6" id="KW-1185">Reference proteome</keyword>
<organism evidence="5 6">
    <name type="scientific">Vibrio genomosp. F10</name>
    <dbReference type="NCBI Taxonomy" id="723171"/>
    <lineage>
        <taxon>Bacteria</taxon>
        <taxon>Pseudomonadati</taxon>
        <taxon>Pseudomonadota</taxon>
        <taxon>Gammaproteobacteria</taxon>
        <taxon>Vibrionales</taxon>
        <taxon>Vibrionaceae</taxon>
        <taxon>Vibrio</taxon>
    </lineage>
</organism>
<dbReference type="InterPro" id="IPR006124">
    <property type="entry name" value="Metalloenzyme"/>
</dbReference>
<dbReference type="CDD" id="cd16009">
    <property type="entry name" value="PPM"/>
    <property type="match status" value="1"/>
</dbReference>
<dbReference type="PANTHER" id="PTHR21110">
    <property type="entry name" value="PHOSPHOPENTOMUTASE"/>
    <property type="match status" value="1"/>
</dbReference>
<dbReference type="Proteomes" id="UP000093173">
    <property type="component" value="Unassembled WGS sequence"/>
</dbReference>
<dbReference type="InterPro" id="IPR017850">
    <property type="entry name" value="Alkaline_phosphatase_core_sf"/>
</dbReference>
<dbReference type="GO" id="GO:0005829">
    <property type="term" value="C:cytosol"/>
    <property type="evidence" value="ECO:0007669"/>
    <property type="project" value="TreeGrafter"/>
</dbReference>
<evidence type="ECO:0000259" key="4">
    <source>
        <dbReference type="Pfam" id="PF01676"/>
    </source>
</evidence>
<comment type="caution">
    <text evidence="5">The sequence shown here is derived from an EMBL/GenBank/DDBJ whole genome shotgun (WGS) entry which is preliminary data.</text>
</comment>
<dbReference type="PANTHER" id="PTHR21110:SF0">
    <property type="entry name" value="PHOSPHOPENTOMUTASE"/>
    <property type="match status" value="1"/>
</dbReference>
<evidence type="ECO:0000256" key="1">
    <source>
        <dbReference type="ARBA" id="ARBA00010373"/>
    </source>
</evidence>
<dbReference type="RefSeq" id="WP_065577085.1">
    <property type="nucleotide sequence ID" value="NZ_JBNGCH010000654.1"/>
</dbReference>
<protein>
    <submittedName>
        <fullName evidence="5">Phosphopentomutase</fullName>
    </submittedName>
</protein>
<dbReference type="GO" id="GO:0000287">
    <property type="term" value="F:magnesium ion binding"/>
    <property type="evidence" value="ECO:0007669"/>
    <property type="project" value="InterPro"/>
</dbReference>
<evidence type="ECO:0000313" key="6">
    <source>
        <dbReference type="Proteomes" id="UP000093173"/>
    </source>
</evidence>
<dbReference type="Pfam" id="PF01676">
    <property type="entry name" value="Metalloenzyme"/>
    <property type="match status" value="1"/>
</dbReference>
<dbReference type="GO" id="GO:0043094">
    <property type="term" value="P:metabolic compound salvage"/>
    <property type="evidence" value="ECO:0007669"/>
    <property type="project" value="InterPro"/>
</dbReference>
<comment type="similarity">
    <text evidence="1">Belongs to the phosphopentomutase family.</text>
</comment>
<evidence type="ECO:0000256" key="3">
    <source>
        <dbReference type="ARBA" id="ARBA00023211"/>
    </source>
</evidence>
<dbReference type="PIRSF" id="PIRSF001491">
    <property type="entry name" value="Ppentomutase"/>
    <property type="match status" value="1"/>
</dbReference>
<keyword evidence="3" id="KW-0464">Manganese</keyword>
<keyword evidence="2" id="KW-0479">Metal-binding</keyword>
<dbReference type="InterPro" id="IPR010045">
    <property type="entry name" value="DeoB"/>
</dbReference>
<dbReference type="Gene3D" id="3.40.720.10">
    <property type="entry name" value="Alkaline Phosphatase, subunit A"/>
    <property type="match status" value="2"/>
</dbReference>